<keyword evidence="8" id="KW-1185">Reference proteome</keyword>
<dbReference type="Gene3D" id="3.90.1150.10">
    <property type="entry name" value="Aspartate Aminotransferase, domain 1"/>
    <property type="match status" value="1"/>
</dbReference>
<evidence type="ECO:0000256" key="6">
    <source>
        <dbReference type="RuleBase" id="RU000382"/>
    </source>
</evidence>
<dbReference type="InterPro" id="IPR010977">
    <property type="entry name" value="Aromatic_deC"/>
</dbReference>
<dbReference type="AlphaFoldDB" id="A0AAU9PFT7"/>
<evidence type="ECO:0000256" key="4">
    <source>
        <dbReference type="ARBA" id="ARBA00022898"/>
    </source>
</evidence>
<dbReference type="GO" id="GO:0006520">
    <property type="term" value="P:amino acid metabolic process"/>
    <property type="evidence" value="ECO:0007669"/>
    <property type="project" value="InterPro"/>
</dbReference>
<evidence type="ECO:0000256" key="2">
    <source>
        <dbReference type="ARBA" id="ARBA00009533"/>
    </source>
</evidence>
<dbReference type="GO" id="GO:0016831">
    <property type="term" value="F:carboxy-lyase activity"/>
    <property type="evidence" value="ECO:0007669"/>
    <property type="project" value="UniProtKB-KW"/>
</dbReference>
<dbReference type="GO" id="GO:0030170">
    <property type="term" value="F:pyridoxal phosphate binding"/>
    <property type="evidence" value="ECO:0007669"/>
    <property type="project" value="InterPro"/>
</dbReference>
<keyword evidence="3" id="KW-0210">Decarboxylase</keyword>
<evidence type="ECO:0000256" key="3">
    <source>
        <dbReference type="ARBA" id="ARBA00022793"/>
    </source>
</evidence>
<dbReference type="PRINTS" id="PR00800">
    <property type="entry name" value="YHDCRBOXLASE"/>
</dbReference>
<evidence type="ECO:0000313" key="8">
    <source>
        <dbReference type="Proteomes" id="UP001157418"/>
    </source>
</evidence>
<sequence length="100" mass="11668">MAPDKSCMLLPLGERQYALTKPLSTNSEYLRNEATESGQVVDFKDWQITLTRRFQALKLWMVLRSYGVSGLRQFLRNHVKMAKDFEMMVTMDSRFEIVAT</sequence>
<reference evidence="7 8" key="1">
    <citation type="submission" date="2022-01" db="EMBL/GenBank/DDBJ databases">
        <authorList>
            <person name="Xiong W."/>
            <person name="Schranz E."/>
        </authorList>
    </citation>
    <scope>NUCLEOTIDE SEQUENCE [LARGE SCALE GENOMIC DNA]</scope>
</reference>
<keyword evidence="5 6" id="KW-0456">Lyase</keyword>
<evidence type="ECO:0000256" key="1">
    <source>
        <dbReference type="ARBA" id="ARBA00001933"/>
    </source>
</evidence>
<dbReference type="InterPro" id="IPR015421">
    <property type="entry name" value="PyrdxlP-dep_Trfase_major"/>
</dbReference>
<dbReference type="GO" id="GO:0019752">
    <property type="term" value="P:carboxylic acid metabolic process"/>
    <property type="evidence" value="ECO:0007669"/>
    <property type="project" value="InterPro"/>
</dbReference>
<protein>
    <submittedName>
        <fullName evidence="7">Uncharacterized protein</fullName>
    </submittedName>
</protein>
<name>A0AAU9PFT7_9ASTR</name>
<dbReference type="EMBL" id="CAKMRJ010005634">
    <property type="protein sequence ID" value="CAH1448768.1"/>
    <property type="molecule type" value="Genomic_DNA"/>
</dbReference>
<dbReference type="PANTHER" id="PTHR11999:SF96">
    <property type="entry name" value="TYROSINE DECARBOXYLASE"/>
    <property type="match status" value="1"/>
</dbReference>
<dbReference type="SUPFAM" id="SSF53383">
    <property type="entry name" value="PLP-dependent transferases"/>
    <property type="match status" value="1"/>
</dbReference>
<gene>
    <name evidence="7" type="ORF">LVIROSA_LOCUS34291</name>
</gene>
<dbReference type="Pfam" id="PF00282">
    <property type="entry name" value="Pyridoxal_deC"/>
    <property type="match status" value="1"/>
</dbReference>
<proteinExistence type="inferred from homology"/>
<dbReference type="Proteomes" id="UP001157418">
    <property type="component" value="Unassembled WGS sequence"/>
</dbReference>
<dbReference type="InterPro" id="IPR002129">
    <property type="entry name" value="PyrdxlP-dep_de-COase"/>
</dbReference>
<dbReference type="InterPro" id="IPR015422">
    <property type="entry name" value="PyrdxlP-dep_Trfase_small"/>
</dbReference>
<dbReference type="InterPro" id="IPR015424">
    <property type="entry name" value="PyrdxlP-dep_Trfase"/>
</dbReference>
<evidence type="ECO:0000313" key="7">
    <source>
        <dbReference type="EMBL" id="CAH1448768.1"/>
    </source>
</evidence>
<accession>A0AAU9PFT7</accession>
<evidence type="ECO:0000256" key="5">
    <source>
        <dbReference type="ARBA" id="ARBA00023239"/>
    </source>
</evidence>
<dbReference type="PANTHER" id="PTHR11999">
    <property type="entry name" value="GROUP II PYRIDOXAL-5-PHOSPHATE DECARBOXYLASE"/>
    <property type="match status" value="1"/>
</dbReference>
<comment type="caution">
    <text evidence="7">The sequence shown here is derived from an EMBL/GenBank/DDBJ whole genome shotgun (WGS) entry which is preliminary data.</text>
</comment>
<comment type="cofactor">
    <cofactor evidence="1 6">
        <name>pyridoxal 5'-phosphate</name>
        <dbReference type="ChEBI" id="CHEBI:597326"/>
    </cofactor>
</comment>
<keyword evidence="4 6" id="KW-0663">Pyridoxal phosphate</keyword>
<dbReference type="Gene3D" id="3.40.640.10">
    <property type="entry name" value="Type I PLP-dependent aspartate aminotransferase-like (Major domain)"/>
    <property type="match status" value="1"/>
</dbReference>
<dbReference type="GO" id="GO:0005737">
    <property type="term" value="C:cytoplasm"/>
    <property type="evidence" value="ECO:0007669"/>
    <property type="project" value="TreeGrafter"/>
</dbReference>
<organism evidence="7 8">
    <name type="scientific">Lactuca virosa</name>
    <dbReference type="NCBI Taxonomy" id="75947"/>
    <lineage>
        <taxon>Eukaryota</taxon>
        <taxon>Viridiplantae</taxon>
        <taxon>Streptophyta</taxon>
        <taxon>Embryophyta</taxon>
        <taxon>Tracheophyta</taxon>
        <taxon>Spermatophyta</taxon>
        <taxon>Magnoliopsida</taxon>
        <taxon>eudicotyledons</taxon>
        <taxon>Gunneridae</taxon>
        <taxon>Pentapetalae</taxon>
        <taxon>asterids</taxon>
        <taxon>campanulids</taxon>
        <taxon>Asterales</taxon>
        <taxon>Asteraceae</taxon>
        <taxon>Cichorioideae</taxon>
        <taxon>Cichorieae</taxon>
        <taxon>Lactucinae</taxon>
        <taxon>Lactuca</taxon>
    </lineage>
</organism>
<comment type="similarity">
    <text evidence="2 6">Belongs to the group II decarboxylase family.</text>
</comment>